<dbReference type="Proteomes" id="UP000663879">
    <property type="component" value="Unassembled WGS sequence"/>
</dbReference>
<sequence>MFLFLYFSYNIFYVNLFDAATVTVATAKNGKIYQETSSTDIRNEPIEKKKLEDPNPLIEFKATVSNVEHSFMCGLTDKCFKIEEFRVAKNYSYNCHEKYLPINFIVSNYENKKALTFGYYHENGILVEDIQQYSPICKKFKKFYINQNNVLVAIGSNVYLSEVSTIDSTIMWELFINVEIFTLILYFFGIYDEKLDRIDLMKGIKKGARLCGNHLDDNGLIKKEEFYSIPTKIKPFPIQLINMLNSMADDELNLFSLFRNTDNLNDNECMNITGWNKKKFLDFSKYITSINNSHGRTKEQLIALYRFWLRKGIDQFSLSRLFNKNSSQQQISHYLDEIGRAIYKDFVPFFLGSRRFKNDLEKRSFFISQNITMTSKLLNTKKDEIVVIVDASYCRIEKSSNNDFQYASWSEQKMDLLLKPFFMCFPNGWIFDCYGPFKAHQNDASIFEYILKNDEELKNILLPFKTHVILDRDAYKFFPKIPTCNQLEDKEKTECKSKKQLTIKQTSESRVVTKCRYIIEKQIGLIKSYKALDNVRNTELGHILVDYRIACAMANFNHKPCCPDKKNVEKISNRIKKRSMICSNPLGFLLKKHLDTKLIERINLSDISDFPRLSTKKMIEKIFLGTFQLKQAKSYLKDLLKNMTAYLVN</sequence>
<accession>A0A814IJ68</accession>
<comment type="cofactor">
    <cofactor evidence="1">
        <name>a divalent metal cation</name>
        <dbReference type="ChEBI" id="CHEBI:60240"/>
    </cofactor>
</comment>
<comment type="caution">
    <text evidence="4">The sequence shown here is derived from an EMBL/GenBank/DDBJ whole genome shotgun (WGS) entry which is preliminary data.</text>
</comment>
<evidence type="ECO:0000256" key="1">
    <source>
        <dbReference type="ARBA" id="ARBA00001968"/>
    </source>
</evidence>
<protein>
    <recommendedName>
        <fullName evidence="3">DDE Tnp4 domain-containing protein</fullName>
    </recommendedName>
</protein>
<dbReference type="AlphaFoldDB" id="A0A814IJ68"/>
<evidence type="ECO:0000313" key="5">
    <source>
        <dbReference type="Proteomes" id="UP000663879"/>
    </source>
</evidence>
<gene>
    <name evidence="4" type="ORF">OXX778_LOCUS17536</name>
</gene>
<proteinExistence type="predicted"/>
<evidence type="ECO:0000256" key="2">
    <source>
        <dbReference type="ARBA" id="ARBA00022723"/>
    </source>
</evidence>
<dbReference type="EMBL" id="CAJNOC010004512">
    <property type="protein sequence ID" value="CAF1024274.1"/>
    <property type="molecule type" value="Genomic_DNA"/>
</dbReference>
<keyword evidence="5" id="KW-1185">Reference proteome</keyword>
<dbReference type="GO" id="GO:0046872">
    <property type="term" value="F:metal ion binding"/>
    <property type="evidence" value="ECO:0007669"/>
    <property type="project" value="UniProtKB-KW"/>
</dbReference>
<reference evidence="4" key="1">
    <citation type="submission" date="2021-02" db="EMBL/GenBank/DDBJ databases">
        <authorList>
            <person name="Nowell W R."/>
        </authorList>
    </citation>
    <scope>NUCLEOTIDE SEQUENCE</scope>
    <source>
        <strain evidence="4">Ploen Becks lab</strain>
    </source>
</reference>
<dbReference type="Pfam" id="PF13359">
    <property type="entry name" value="DDE_Tnp_4"/>
    <property type="match status" value="1"/>
</dbReference>
<evidence type="ECO:0000259" key="3">
    <source>
        <dbReference type="Pfam" id="PF13359"/>
    </source>
</evidence>
<dbReference type="InterPro" id="IPR027806">
    <property type="entry name" value="HARBI1_dom"/>
</dbReference>
<keyword evidence="2" id="KW-0479">Metal-binding</keyword>
<evidence type="ECO:0000313" key="4">
    <source>
        <dbReference type="EMBL" id="CAF1024274.1"/>
    </source>
</evidence>
<name>A0A814IJ68_9BILA</name>
<organism evidence="4 5">
    <name type="scientific">Brachionus calyciflorus</name>
    <dbReference type="NCBI Taxonomy" id="104777"/>
    <lineage>
        <taxon>Eukaryota</taxon>
        <taxon>Metazoa</taxon>
        <taxon>Spiralia</taxon>
        <taxon>Gnathifera</taxon>
        <taxon>Rotifera</taxon>
        <taxon>Eurotatoria</taxon>
        <taxon>Monogononta</taxon>
        <taxon>Pseudotrocha</taxon>
        <taxon>Ploima</taxon>
        <taxon>Brachionidae</taxon>
        <taxon>Brachionus</taxon>
    </lineage>
</organism>
<feature type="domain" description="DDE Tnp4" evidence="3">
    <location>
        <begin position="389"/>
        <end position="540"/>
    </location>
</feature>